<evidence type="ECO:0000256" key="2">
    <source>
        <dbReference type="ARBA" id="ARBA00022741"/>
    </source>
</evidence>
<reference evidence="5 6" key="1">
    <citation type="submission" date="2024-01" db="EMBL/GenBank/DDBJ databases">
        <title>The genome of the rayed Mediterranean limpet Patella caerulea (Linnaeus, 1758).</title>
        <authorList>
            <person name="Anh-Thu Weber A."/>
            <person name="Halstead-Nussloch G."/>
        </authorList>
    </citation>
    <scope>NUCLEOTIDE SEQUENCE [LARGE SCALE GENOMIC DNA]</scope>
    <source>
        <strain evidence="5">AATW-2023a</strain>
        <tissue evidence="5">Whole specimen</tissue>
    </source>
</reference>
<comment type="caution">
    <text evidence="5">The sequence shown here is derived from an EMBL/GenBank/DDBJ whole genome shotgun (WGS) entry which is preliminary data.</text>
</comment>
<comment type="similarity">
    <text evidence="1">Belongs to the TRAFAC class TrmE-Era-EngA-EngB-Septin-like GTPase superfamily. AIG1/Toc34/Toc159-like paraseptin GTPase family. IAN subfamily.</text>
</comment>
<keyword evidence="3" id="KW-0342">GTP-binding</keyword>
<dbReference type="Pfam" id="PF04548">
    <property type="entry name" value="AIG1"/>
    <property type="match status" value="1"/>
</dbReference>
<sequence length="206" mass="23378">MEFFAEMRIVMVGKTGVGKSELGNSLLGYKHFQPHALAGSSTSLCKYGTRMLKDGRKVVVVDTPGTFDTRKSDWKTTPEIIRCMELSSPGPHVFLFVVRIGRYTKEEQDAIDSLRAFFGEHILSYVVVVFTCKDVLVHEHMTLDQFIASNTELGTLLSNCNCRYAAISNWDHEIDRNKDVEAIFDLIQCTIQNNEGDYYTLDINDY</sequence>
<keyword evidence="2" id="KW-0547">Nucleotide-binding</keyword>
<dbReference type="SUPFAM" id="SSF52540">
    <property type="entry name" value="P-loop containing nucleoside triphosphate hydrolases"/>
    <property type="match status" value="1"/>
</dbReference>
<dbReference type="PANTHER" id="PTHR10903">
    <property type="entry name" value="GTPASE, IMAP FAMILY MEMBER-RELATED"/>
    <property type="match status" value="1"/>
</dbReference>
<dbReference type="GO" id="GO:0005525">
    <property type="term" value="F:GTP binding"/>
    <property type="evidence" value="ECO:0007669"/>
    <property type="project" value="UniProtKB-KW"/>
</dbReference>
<dbReference type="PROSITE" id="PS51720">
    <property type="entry name" value="G_AIG1"/>
    <property type="match status" value="1"/>
</dbReference>
<evidence type="ECO:0000259" key="4">
    <source>
        <dbReference type="PROSITE" id="PS51720"/>
    </source>
</evidence>
<gene>
    <name evidence="5" type="ORF">SNE40_006152</name>
</gene>
<dbReference type="InterPro" id="IPR006703">
    <property type="entry name" value="G_AIG1"/>
</dbReference>
<dbReference type="EMBL" id="JAZGQO010000005">
    <property type="protein sequence ID" value="KAK6186892.1"/>
    <property type="molecule type" value="Genomic_DNA"/>
</dbReference>
<dbReference type="Gene3D" id="3.40.50.300">
    <property type="entry name" value="P-loop containing nucleotide triphosphate hydrolases"/>
    <property type="match status" value="1"/>
</dbReference>
<organism evidence="5 6">
    <name type="scientific">Patella caerulea</name>
    <name type="common">Rayed Mediterranean limpet</name>
    <dbReference type="NCBI Taxonomy" id="87958"/>
    <lineage>
        <taxon>Eukaryota</taxon>
        <taxon>Metazoa</taxon>
        <taxon>Spiralia</taxon>
        <taxon>Lophotrochozoa</taxon>
        <taxon>Mollusca</taxon>
        <taxon>Gastropoda</taxon>
        <taxon>Patellogastropoda</taxon>
        <taxon>Patelloidea</taxon>
        <taxon>Patellidae</taxon>
        <taxon>Patella</taxon>
    </lineage>
</organism>
<evidence type="ECO:0000256" key="1">
    <source>
        <dbReference type="ARBA" id="ARBA00008535"/>
    </source>
</evidence>
<dbReference type="AlphaFoldDB" id="A0AAN8K1Y4"/>
<dbReference type="InterPro" id="IPR027417">
    <property type="entry name" value="P-loop_NTPase"/>
</dbReference>
<name>A0AAN8K1Y4_PATCE</name>
<feature type="domain" description="AIG1-type G" evidence="4">
    <location>
        <begin position="4"/>
        <end position="206"/>
    </location>
</feature>
<proteinExistence type="inferred from homology"/>
<keyword evidence="6" id="KW-1185">Reference proteome</keyword>
<evidence type="ECO:0000313" key="5">
    <source>
        <dbReference type="EMBL" id="KAK6186892.1"/>
    </source>
</evidence>
<protein>
    <recommendedName>
        <fullName evidence="4">AIG1-type G domain-containing protein</fullName>
    </recommendedName>
</protein>
<dbReference type="InterPro" id="IPR045058">
    <property type="entry name" value="GIMA/IAN/Toc"/>
</dbReference>
<dbReference type="FunFam" id="3.40.50.300:FF:000366">
    <property type="entry name" value="GTPase, IMAP family member 2"/>
    <property type="match status" value="1"/>
</dbReference>
<dbReference type="PANTHER" id="PTHR10903:SF184">
    <property type="entry name" value="GTP-BINDING PROTEIN A"/>
    <property type="match status" value="1"/>
</dbReference>
<accession>A0AAN8K1Y4</accession>
<evidence type="ECO:0000313" key="6">
    <source>
        <dbReference type="Proteomes" id="UP001347796"/>
    </source>
</evidence>
<dbReference type="Proteomes" id="UP001347796">
    <property type="component" value="Unassembled WGS sequence"/>
</dbReference>
<evidence type="ECO:0000256" key="3">
    <source>
        <dbReference type="ARBA" id="ARBA00023134"/>
    </source>
</evidence>